<comment type="caution">
    <text evidence="1">The sequence shown here is derived from an EMBL/GenBank/DDBJ whole genome shotgun (WGS) entry which is preliminary data.</text>
</comment>
<feature type="non-terminal residue" evidence="1">
    <location>
        <position position="103"/>
    </location>
</feature>
<proteinExistence type="predicted"/>
<dbReference type="EMBL" id="BNCQ01000009">
    <property type="protein sequence ID" value="GIM01506.1"/>
    <property type="molecule type" value="Genomic_DNA"/>
</dbReference>
<feature type="non-terminal residue" evidence="1">
    <location>
        <position position="1"/>
    </location>
</feature>
<evidence type="ECO:0000313" key="2">
    <source>
        <dbReference type="Proteomes" id="UP000722791"/>
    </source>
</evidence>
<gene>
    <name evidence="1" type="ORF">Vretimale_6307</name>
</gene>
<name>A0A8J4LM47_9CHLO</name>
<evidence type="ECO:0000313" key="1">
    <source>
        <dbReference type="EMBL" id="GIM01506.1"/>
    </source>
</evidence>
<organism evidence="1 2">
    <name type="scientific">Volvox reticuliferus</name>
    <dbReference type="NCBI Taxonomy" id="1737510"/>
    <lineage>
        <taxon>Eukaryota</taxon>
        <taxon>Viridiplantae</taxon>
        <taxon>Chlorophyta</taxon>
        <taxon>core chlorophytes</taxon>
        <taxon>Chlorophyceae</taxon>
        <taxon>CS clade</taxon>
        <taxon>Chlamydomonadales</taxon>
        <taxon>Volvocaceae</taxon>
        <taxon>Volvox</taxon>
    </lineage>
</organism>
<sequence>LPDGRAVVTVAAAAAAAAGVTCIVSLSETYVANKVYIPIHVVRQLYGDEIASRTRQVLPVKLSDDDADEGLRNLDANNSAPAAVAAAAAAAAGAAAAELETAA</sequence>
<reference evidence="1" key="1">
    <citation type="journal article" date="2021" name="Proc. Natl. Acad. Sci. U.S.A.">
        <title>Three genomes in the algal genus Volvox reveal the fate of a haploid sex-determining region after a transition to homothallism.</title>
        <authorList>
            <person name="Yamamoto K."/>
            <person name="Hamaji T."/>
            <person name="Kawai-Toyooka H."/>
            <person name="Matsuzaki R."/>
            <person name="Takahashi F."/>
            <person name="Nishimura Y."/>
            <person name="Kawachi M."/>
            <person name="Noguchi H."/>
            <person name="Minakuchi Y."/>
            <person name="Umen J.G."/>
            <person name="Toyoda A."/>
            <person name="Nozaki H."/>
        </authorList>
    </citation>
    <scope>NUCLEOTIDE SEQUENCE</scope>
    <source>
        <strain evidence="1">NIES-3785</strain>
    </source>
</reference>
<protein>
    <submittedName>
        <fullName evidence="1">Uncharacterized protein</fullName>
    </submittedName>
</protein>
<dbReference type="Proteomes" id="UP000722791">
    <property type="component" value="Unassembled WGS sequence"/>
</dbReference>
<accession>A0A8J4LM47</accession>
<dbReference type="AlphaFoldDB" id="A0A8J4LM47"/>